<feature type="domain" description="HECT" evidence="7">
    <location>
        <begin position="1272"/>
        <end position="1423"/>
    </location>
</feature>
<comment type="catalytic activity">
    <reaction evidence="1">
        <text>S-ubiquitinyl-[E2 ubiquitin-conjugating enzyme]-L-cysteine + [acceptor protein]-L-lysine = [E2 ubiquitin-conjugating enzyme]-L-cysteine + N(6)-ubiquitinyl-[acceptor protein]-L-lysine.</text>
        <dbReference type="EC" id="2.3.2.26"/>
    </reaction>
</comment>
<proteinExistence type="predicted"/>
<dbReference type="RefSeq" id="XP_001307996.1">
    <property type="nucleotide sequence ID" value="XM_001307995.1"/>
</dbReference>
<evidence type="ECO:0000256" key="4">
    <source>
        <dbReference type="ARBA" id="ARBA00022679"/>
    </source>
</evidence>
<dbReference type="GO" id="GO:0005737">
    <property type="term" value="C:cytoplasm"/>
    <property type="evidence" value="ECO:0000318"/>
    <property type="project" value="GO_Central"/>
</dbReference>
<dbReference type="VEuPathDB" id="TrichDB:TVAGG3_0914630"/>
<evidence type="ECO:0000256" key="2">
    <source>
        <dbReference type="ARBA" id="ARBA00004906"/>
    </source>
</evidence>
<name>A2FJ59_TRIV3</name>
<dbReference type="STRING" id="5722.A2FJ59"/>
<dbReference type="PANTHER" id="PTHR11254">
    <property type="entry name" value="HECT DOMAIN UBIQUITIN-PROTEIN LIGASE"/>
    <property type="match status" value="1"/>
</dbReference>
<dbReference type="InterPro" id="IPR000569">
    <property type="entry name" value="HECT_dom"/>
</dbReference>
<dbReference type="PROSITE" id="PS50237">
    <property type="entry name" value="HECT"/>
    <property type="match status" value="2"/>
</dbReference>
<feature type="domain" description="HECT" evidence="7">
    <location>
        <begin position="1179"/>
        <end position="1212"/>
    </location>
</feature>
<dbReference type="InParanoid" id="A2FJ59"/>
<dbReference type="KEGG" id="tva:4752810"/>
<gene>
    <name evidence="8" type="ORF">TVAG_428690</name>
</gene>
<protein>
    <recommendedName>
        <fullName evidence="3">HECT-type E3 ubiquitin transferase</fullName>
        <ecNumber evidence="3">2.3.2.26</ecNumber>
    </recommendedName>
</protein>
<dbReference type="Proteomes" id="UP000001542">
    <property type="component" value="Unassembled WGS sequence"/>
</dbReference>
<dbReference type="GO" id="GO:0006511">
    <property type="term" value="P:ubiquitin-dependent protein catabolic process"/>
    <property type="evidence" value="ECO:0000318"/>
    <property type="project" value="GO_Central"/>
</dbReference>
<dbReference type="PANTHER" id="PTHR11254:SF440">
    <property type="entry name" value="E3 UBIQUITIN-PROTEIN LIGASE NEDD-4"/>
    <property type="match status" value="1"/>
</dbReference>
<dbReference type="InterPro" id="IPR050409">
    <property type="entry name" value="E3_ubiq-protein_ligase"/>
</dbReference>
<accession>A2FJ59</accession>
<evidence type="ECO:0000313" key="8">
    <source>
        <dbReference type="EMBL" id="EAX95066.1"/>
    </source>
</evidence>
<dbReference type="SMART" id="SM00119">
    <property type="entry name" value="HECTc"/>
    <property type="match status" value="1"/>
</dbReference>
<evidence type="ECO:0000256" key="6">
    <source>
        <dbReference type="PROSITE-ProRule" id="PRU00104"/>
    </source>
</evidence>
<organism evidence="8 9">
    <name type="scientific">Trichomonas vaginalis (strain ATCC PRA-98 / G3)</name>
    <dbReference type="NCBI Taxonomy" id="412133"/>
    <lineage>
        <taxon>Eukaryota</taxon>
        <taxon>Metamonada</taxon>
        <taxon>Parabasalia</taxon>
        <taxon>Trichomonadida</taxon>
        <taxon>Trichomonadidae</taxon>
        <taxon>Trichomonas</taxon>
    </lineage>
</organism>
<dbReference type="SUPFAM" id="SSF56204">
    <property type="entry name" value="Hect, E3 ligase catalytic domain"/>
    <property type="match status" value="1"/>
</dbReference>
<keyword evidence="5 6" id="KW-0833">Ubl conjugation pathway</keyword>
<sequence>MKIPLTKYHLEGIVSLFKDLPMNAALLETIDCMVKVIQKAIFTEEFLSGVIPRVKFDFKNFDSPQYILFMTKEQIDNMELKSAIKLMSKMILHFVEFQTQFNLDLELSNFVDCYFSVIIRSIQHVDFQTISTLIIDWISAFSFIKDAPIISKTALENFKNIIIPLLKFLFSFQEMKNQKEDQYLDINLSTSDDKFTFTSSLPHLVLSSHNVKINNVEVVPEKGKLFTYSCDNDTKINISNPSVDIIASLGISIANALNQCYSSIPLTETEKINYVLIRNEVKQESTKSKIFRQQSQRIGPQRVIQKRSLIEDAQPISEQREFLNSEKFTKICENLNNETKFIIKKVTEDISSTELLVFKAVTFKKGNVSILMRLAENACIPNDVKVDYKKVVDTVRKALTTSKQKSKNSFERHISLKNRIEDYLVSINQKCDILINQEISFQMTTQQILSFILSDLTVSDIGVLHSISNKRKEVKESTFSYMYRYLDKIKNDDLLYSIIRNIDEEIFMKKEIIDKLMEIYEENQEEDTNEENLAAYNKENLKTDLSDIGNNKFDICDKVCQIRELAKKDKEFLDQILDLISPDDVKISTGCLAILGFHNFDISTTCYGFVKDQLKSVQQMTISEFKNCKSEFKVLPPTFSINDKIKQNIQEIIKIIDVKDVNYLNDYLQLIKFCGKNSIDIPPKEGFEFKNFSLSSPQSNNLFNSPLYKLTFSEPTVEEEFVPLRSGTSSNSLLTTSRNEISLYLMNAIKSKINYEPDDPRLLSIYGVITEDEVYYVNFPNYEIHNRIERSGIPFYISYYNDQKVEISDKHTGEEEDNNDEDDYIDPNISSLQDFSSFLPRTFVGQTVFINEFGPGIIIGTDNTLSKVYVINHGKEMTIDVPNDEIQNLNPDEYYESLLRGVYLRSRSDFINGKIKEIYEKNIQNLIVLEMIAQNCVNESLVIGILKIIDDKTSKEIFEFLKRNEEFIFRTLEKSFNEIEQIVVENYVKYFCQNKVDFLFAVESNKYLQAIVLNYLGNIDFISVSNYNKIKEAIKIILISCTTSNMNLLNQYFMFLLDNDLENDCNYQTGTLLALTYYSTEKISPAAVFLTKMTNRAEKFNELRDKKNVDLNRKDSFEDKLYNLITVDYNRLRRDVLSSVDYDSDLTITFNRFNSTLFMKSANKLYMFNTFIAAFRQPKLCRIRVMFEHEGGIDQGGLKREAFTMIGEEIKNNLFTVDEKGFYHLKTKDPQYQLFIGVFIAYCFYYGEPFEINLPFDIKDYILSESSNNYNPYSVVKEGFQEIIPEYRFVTIQYTIHKIALVFGSSDRKLKPEDIIHRLSGYSETVKVFSDAIRTFSSEELSELLRFITGTSTLSYTTTRIELNTYSGNSDISDESKWDLPIAHTCFKSLDLRPYKNSEILANKLKLAMSYSKIISDGGMNISIFQ</sequence>
<dbReference type="EC" id="2.3.2.26" evidence="3"/>
<dbReference type="GO" id="GO:0061630">
    <property type="term" value="F:ubiquitin protein ligase activity"/>
    <property type="evidence" value="ECO:0000318"/>
    <property type="project" value="GO_Central"/>
</dbReference>
<dbReference type="Gene3D" id="3.30.2410.10">
    <property type="entry name" value="Hect, E3 ligase catalytic domain"/>
    <property type="match status" value="1"/>
</dbReference>
<evidence type="ECO:0000313" key="9">
    <source>
        <dbReference type="Proteomes" id="UP000001542"/>
    </source>
</evidence>
<dbReference type="Pfam" id="PF00632">
    <property type="entry name" value="HECT"/>
    <property type="match status" value="1"/>
</dbReference>
<reference evidence="8" key="2">
    <citation type="journal article" date="2007" name="Science">
        <title>Draft genome sequence of the sexually transmitted pathogen Trichomonas vaginalis.</title>
        <authorList>
            <person name="Carlton J.M."/>
            <person name="Hirt R.P."/>
            <person name="Silva J.C."/>
            <person name="Delcher A.L."/>
            <person name="Schatz M."/>
            <person name="Zhao Q."/>
            <person name="Wortman J.R."/>
            <person name="Bidwell S.L."/>
            <person name="Alsmark U.C.M."/>
            <person name="Besteiro S."/>
            <person name="Sicheritz-Ponten T."/>
            <person name="Noel C.J."/>
            <person name="Dacks J.B."/>
            <person name="Foster P.G."/>
            <person name="Simillion C."/>
            <person name="Van de Peer Y."/>
            <person name="Miranda-Saavedra D."/>
            <person name="Barton G.J."/>
            <person name="Westrop G.D."/>
            <person name="Mueller S."/>
            <person name="Dessi D."/>
            <person name="Fiori P.L."/>
            <person name="Ren Q."/>
            <person name="Paulsen I."/>
            <person name="Zhang H."/>
            <person name="Bastida-Corcuera F.D."/>
            <person name="Simoes-Barbosa A."/>
            <person name="Brown M.T."/>
            <person name="Hayes R.D."/>
            <person name="Mukherjee M."/>
            <person name="Okumura C.Y."/>
            <person name="Schneider R."/>
            <person name="Smith A.J."/>
            <person name="Vanacova S."/>
            <person name="Villalvazo M."/>
            <person name="Haas B.J."/>
            <person name="Pertea M."/>
            <person name="Feldblyum T.V."/>
            <person name="Utterback T.R."/>
            <person name="Shu C.L."/>
            <person name="Osoegawa K."/>
            <person name="de Jong P.J."/>
            <person name="Hrdy I."/>
            <person name="Horvathova L."/>
            <person name="Zubacova Z."/>
            <person name="Dolezal P."/>
            <person name="Malik S.B."/>
            <person name="Logsdon J.M. Jr."/>
            <person name="Henze K."/>
            <person name="Gupta A."/>
            <person name="Wang C.C."/>
            <person name="Dunne R.L."/>
            <person name="Upcroft J.A."/>
            <person name="Upcroft P."/>
            <person name="White O."/>
            <person name="Salzberg S.L."/>
            <person name="Tang P."/>
            <person name="Chiu C.-H."/>
            <person name="Lee Y.-S."/>
            <person name="Embley T.M."/>
            <person name="Coombs G.H."/>
            <person name="Mottram J.C."/>
            <person name="Tachezy J."/>
            <person name="Fraser-Liggett C.M."/>
            <person name="Johnson P.J."/>
        </authorList>
    </citation>
    <scope>NUCLEOTIDE SEQUENCE [LARGE SCALE GENOMIC DNA]</scope>
    <source>
        <strain evidence="8">G3</strain>
    </source>
</reference>
<dbReference type="Gene3D" id="3.90.1750.10">
    <property type="entry name" value="Hect, E3 ligase catalytic domains"/>
    <property type="match status" value="1"/>
</dbReference>
<dbReference type="VEuPathDB" id="TrichDB:TVAG_428690"/>
<keyword evidence="4" id="KW-0808">Transferase</keyword>
<reference evidence="8" key="1">
    <citation type="submission" date="2006-10" db="EMBL/GenBank/DDBJ databases">
        <authorList>
            <person name="Amadeo P."/>
            <person name="Zhao Q."/>
            <person name="Wortman J."/>
            <person name="Fraser-Liggett C."/>
            <person name="Carlton J."/>
        </authorList>
    </citation>
    <scope>NUCLEOTIDE SEQUENCE</scope>
    <source>
        <strain evidence="8">G3</strain>
    </source>
</reference>
<comment type="pathway">
    <text evidence="2">Protein modification; protein ubiquitination.</text>
</comment>
<dbReference type="OrthoDB" id="423283at2759"/>
<dbReference type="InterPro" id="IPR035983">
    <property type="entry name" value="Hect_E3_ubiquitin_ligase"/>
</dbReference>
<evidence type="ECO:0000256" key="1">
    <source>
        <dbReference type="ARBA" id="ARBA00000885"/>
    </source>
</evidence>
<evidence type="ECO:0000256" key="3">
    <source>
        <dbReference type="ARBA" id="ARBA00012485"/>
    </source>
</evidence>
<comment type="caution">
    <text evidence="6">Lacks conserved residue(s) required for the propagation of feature annotation.</text>
</comment>
<evidence type="ECO:0000256" key="5">
    <source>
        <dbReference type="ARBA" id="ARBA00022786"/>
    </source>
</evidence>
<evidence type="ECO:0000259" key="7">
    <source>
        <dbReference type="PROSITE" id="PS50237"/>
    </source>
</evidence>
<keyword evidence="9" id="KW-1185">Reference proteome</keyword>
<feature type="active site" description="Glycyl thioester intermediate" evidence="6">
    <location>
        <position position="1386"/>
    </location>
</feature>
<dbReference type="EMBL" id="DS113825">
    <property type="protein sequence ID" value="EAX95066.1"/>
    <property type="molecule type" value="Genomic_DNA"/>
</dbReference>